<feature type="region of interest" description="Disordered" evidence="1">
    <location>
        <begin position="1"/>
        <end position="159"/>
    </location>
</feature>
<name>A0A2A9LZT7_BESBE</name>
<feature type="region of interest" description="Disordered" evidence="1">
    <location>
        <begin position="483"/>
        <end position="576"/>
    </location>
</feature>
<keyword evidence="2" id="KW-0472">Membrane</keyword>
<reference evidence="3 4" key="1">
    <citation type="submission" date="2017-09" db="EMBL/GenBank/DDBJ databases">
        <title>Genome sequencing of Besnoitia besnoiti strain Bb-Ger1.</title>
        <authorList>
            <person name="Schares G."/>
            <person name="Venepally P."/>
            <person name="Lorenzi H.A."/>
        </authorList>
    </citation>
    <scope>NUCLEOTIDE SEQUENCE [LARGE SCALE GENOMIC DNA]</scope>
    <source>
        <strain evidence="3 4">Bb-Ger1</strain>
    </source>
</reference>
<feature type="compositionally biased region" description="Basic and acidic residues" evidence="1">
    <location>
        <begin position="1044"/>
        <end position="1055"/>
    </location>
</feature>
<feature type="compositionally biased region" description="Basic and acidic residues" evidence="1">
    <location>
        <begin position="1780"/>
        <end position="1793"/>
    </location>
</feature>
<feature type="region of interest" description="Disordered" evidence="1">
    <location>
        <begin position="878"/>
        <end position="961"/>
    </location>
</feature>
<feature type="compositionally biased region" description="Polar residues" evidence="1">
    <location>
        <begin position="674"/>
        <end position="705"/>
    </location>
</feature>
<feature type="compositionally biased region" description="Polar residues" evidence="1">
    <location>
        <begin position="1"/>
        <end position="19"/>
    </location>
</feature>
<feature type="region of interest" description="Disordered" evidence="1">
    <location>
        <begin position="303"/>
        <end position="327"/>
    </location>
</feature>
<feature type="compositionally biased region" description="Basic and acidic residues" evidence="1">
    <location>
        <begin position="549"/>
        <end position="565"/>
    </location>
</feature>
<dbReference type="RefSeq" id="XP_029215264.1">
    <property type="nucleotide sequence ID" value="XM_029361797.1"/>
</dbReference>
<feature type="compositionally biased region" description="Low complexity" evidence="1">
    <location>
        <begin position="127"/>
        <end position="141"/>
    </location>
</feature>
<feature type="compositionally biased region" description="Polar residues" evidence="1">
    <location>
        <begin position="1794"/>
        <end position="1807"/>
    </location>
</feature>
<feature type="compositionally biased region" description="Polar residues" evidence="1">
    <location>
        <begin position="101"/>
        <end position="114"/>
    </location>
</feature>
<feature type="transmembrane region" description="Helical" evidence="2">
    <location>
        <begin position="1592"/>
        <end position="1616"/>
    </location>
</feature>
<feature type="compositionally biased region" description="Basic and acidic residues" evidence="1">
    <location>
        <begin position="1484"/>
        <end position="1495"/>
    </location>
</feature>
<feature type="region of interest" description="Disordered" evidence="1">
    <location>
        <begin position="649"/>
        <end position="732"/>
    </location>
</feature>
<feature type="region of interest" description="Disordered" evidence="1">
    <location>
        <begin position="1636"/>
        <end position="1671"/>
    </location>
</feature>
<dbReference type="EMBL" id="NWUJ01000016">
    <property type="protein sequence ID" value="PFH31255.1"/>
    <property type="molecule type" value="Genomic_DNA"/>
</dbReference>
<sequence>METGSSTAGDDAGNPSSLSHRTKSSAEEAEASAFLSTPEAEASMQPVHRGGDTQVDDTLMAAADASSPEATEKLAGSTTAKGPSSTPISSDAPLRTDRATSHVQNLDQSTTSGVRQERKNTTANAVTGSSSDGPRSPSDSTAAPLRQSPGRQDAGTTATDSFEKDIFSGEAESQETSHSDNGNPLIVVDKDFVCKYPRGDCDGSPSDYWYMTSGLLSACRQVVPLGRYRWLLVLDLVCAKRMLPHLHIPPASVRRSVFQREGGDSGDEGGAEPFSLFPEADCDHKGLVDVRCAVQCGWRPPRSLQRDADEANSHAESTPEHAEADTSPPRKILRCLFQYDKEGLWGMRQEHVGSCFVIDGGCESPFEERHRIFCTGWRGQGAGFDSRDPPLPQSTDSVNLCMEDDCRDCSAFLHPETGLVTRGCPNASWQAEGGAYGPACYASVSTTSPRRAVGFRPTASEYSLHSTEDLALMNFDEHALPEAAHADSRVQRSGKPKEKEETGTEFREPQRGTEGQDSRTPAGNTQEAGRRNPEGGKSNEVAALKRGSSKREEKTEEASMEKEEGSSPSAGLRRARSLQGRGIGEAHGAMTAENRTTARDRTLHGVCFSYSNSVLPQLSIYSADEDCYGEWSDWSPCIPFHPLLQLHHRQQRSRPVSPHSPSMQSHEEPPAQRPRSNPSPHAQSVSQVASPLSTGVSVHTASSAEDGTPGGRSQVKDSDPAETRLNPEASPDRRLSQAFFLPQALFPLPFAGGLETSPAADGGERRFHSPMFPPLPGQFTASPQLGVPVPRPRDKWEVPSYDDGSPAANCYKTRVFQVYIQKHGRGRDCKEKEGSIHFATCEESEGCVDALEAAGSQFHSLLDFFLQQREAAIQEQKTLHNEEDATKRHRQATSSGTQEGNDKDEARDLVSEWGDADTHEGGLPTGADASGKTGGSANSAHAESSSQGEEEKRGERLLSPGVCPGRWSAWSDCEADCYSRRFFSLLLSSSSRECARAAAAMEMTQCREGPPFCRSASVWAGGVDGPSQRGRRDAERASPGSRDASADDGVRDEASSKVSSEADGAQKTPSDAAASPVASRQWLQIFLRPDGTMGAFDEEGNRAPLLMVSPDYKGRCGIAVGEWSLCDGLCRRFRFFSLHSLRPGDGEADRACAGRVPLMRERALCGTPSHFSPEDLLVAAAETTHPQPASGQQGRCVDPLVIVADLRVSVLLTTPSVSVAEILSGGAATGREDNEENIAGQTENFGGLNGALFNLSVIRMLAKALHLSPADLIIEQLSATEEGEEQASSAAPNVEKTVDSYPFAFAPDLMVAGSRERRKAIGVVAAEFPHAEIADSPGLRPDANASTPNASGARVSTDRLPGKSLHLSSLGDAGRMYEGLEQHSETREARGEERTAARQSVGSLRQLDAARGTTAVSSPGGVKSQAEQTASRPEERDLVFRLRILTPVFTQYMKALGLDKRGKKLKLTETSVSLSGGDGSTLQHKRETPSRDSQRRAASIMDDLEALQGTVFKLPSPLDAYVEVQRVRDRTSSAKASGREAHPAVSPSAFPAALAFLGLQGIRPRPSPPGSWGVPAGGLVVFADPLFELGPLAVYAVVFLVACGFVLAFFAICACTREHWRAKLDRAGRAATAEMQRCSLRRRQPVPQPPAFGSGGRSGGKATHSGGKRTPPPEYVWCNSVYNEQNEWEAGVREGAPEQLPVLLSGGGDSLGPTLMGKPALPTADRKADRGSAGRPAVSVPNAGPMPSPPQGERHPGLLFPSGSQEAATTRGGWSLVHTGRETERPGTLDPEARQSTCLRSQGRSQPLSAFFSRLRNFQADSTREAAYERHSDVGGQGAGDSRLPEET</sequence>
<feature type="compositionally biased region" description="Basic and acidic residues" evidence="1">
    <location>
        <begin position="1378"/>
        <end position="1396"/>
    </location>
</feature>
<dbReference type="KEGG" id="bbes:BESB_031290"/>
<feature type="region of interest" description="Disordered" evidence="1">
    <location>
        <begin position="1334"/>
        <end position="1434"/>
    </location>
</feature>
<feature type="compositionally biased region" description="Polar residues" evidence="1">
    <location>
        <begin position="76"/>
        <end position="89"/>
    </location>
</feature>
<feature type="region of interest" description="Disordered" evidence="1">
    <location>
        <begin position="1471"/>
        <end position="1497"/>
    </location>
</feature>
<evidence type="ECO:0000256" key="1">
    <source>
        <dbReference type="SAM" id="MobiDB-lite"/>
    </source>
</evidence>
<feature type="compositionally biased region" description="Basic and acidic residues" evidence="1">
    <location>
        <begin position="900"/>
        <end position="920"/>
    </location>
</feature>
<feature type="compositionally biased region" description="Basic and acidic residues" evidence="1">
    <location>
        <begin position="483"/>
        <end position="517"/>
    </location>
</feature>
<evidence type="ECO:0000256" key="2">
    <source>
        <dbReference type="SAM" id="Phobius"/>
    </source>
</evidence>
<evidence type="ECO:0000313" key="4">
    <source>
        <dbReference type="Proteomes" id="UP000224006"/>
    </source>
</evidence>
<organism evidence="3 4">
    <name type="scientific">Besnoitia besnoiti</name>
    <name type="common">Apicomplexan protozoan</name>
    <dbReference type="NCBI Taxonomy" id="94643"/>
    <lineage>
        <taxon>Eukaryota</taxon>
        <taxon>Sar</taxon>
        <taxon>Alveolata</taxon>
        <taxon>Apicomplexa</taxon>
        <taxon>Conoidasida</taxon>
        <taxon>Coccidia</taxon>
        <taxon>Eucoccidiorida</taxon>
        <taxon>Eimeriorina</taxon>
        <taxon>Sarcocystidae</taxon>
        <taxon>Besnoitia</taxon>
    </lineage>
</organism>
<feature type="region of interest" description="Disordered" evidence="1">
    <location>
        <begin position="1705"/>
        <end position="1755"/>
    </location>
</feature>
<comment type="caution">
    <text evidence="3">The sequence shown here is derived from an EMBL/GenBank/DDBJ whole genome shotgun (WGS) entry which is preliminary data.</text>
</comment>
<gene>
    <name evidence="3" type="ORF">BESB_031290</name>
</gene>
<accession>A0A2A9LZT7</accession>
<evidence type="ECO:0000313" key="3">
    <source>
        <dbReference type="EMBL" id="PFH31255.1"/>
    </source>
</evidence>
<feature type="compositionally biased region" description="Polar residues" evidence="1">
    <location>
        <begin position="935"/>
        <end position="947"/>
    </location>
</feature>
<protein>
    <recommendedName>
        <fullName evidence="5">Transmembrane protein</fullName>
    </recommendedName>
</protein>
<dbReference type="Proteomes" id="UP000224006">
    <property type="component" value="Chromosome XIII"/>
</dbReference>
<feature type="compositionally biased region" description="Basic and acidic residues" evidence="1">
    <location>
        <begin position="304"/>
        <end position="324"/>
    </location>
</feature>
<proteinExistence type="predicted"/>
<evidence type="ECO:0008006" key="5">
    <source>
        <dbReference type="Google" id="ProtNLM"/>
    </source>
</evidence>
<keyword evidence="2" id="KW-0812">Transmembrane</keyword>
<feature type="compositionally biased region" description="Basic and acidic residues" evidence="1">
    <location>
        <begin position="1823"/>
        <end position="1833"/>
    </location>
</feature>
<dbReference type="VEuPathDB" id="ToxoDB:BESB_031290"/>
<dbReference type="GeneID" id="40308181"/>
<feature type="region of interest" description="Disordered" evidence="1">
    <location>
        <begin position="1780"/>
        <end position="1807"/>
    </location>
</feature>
<feature type="region of interest" description="Disordered" evidence="1">
    <location>
        <begin position="1823"/>
        <end position="1848"/>
    </location>
</feature>
<feature type="compositionally biased region" description="Polar residues" evidence="1">
    <location>
        <begin position="518"/>
        <end position="527"/>
    </location>
</feature>
<keyword evidence="4" id="KW-1185">Reference proteome</keyword>
<dbReference type="OrthoDB" id="330415at2759"/>
<feature type="region of interest" description="Disordered" evidence="1">
    <location>
        <begin position="1019"/>
        <end position="1076"/>
    </location>
</feature>
<keyword evidence="2" id="KW-1133">Transmembrane helix</keyword>